<dbReference type="RefSeq" id="WP_169941838.1">
    <property type="nucleotide sequence ID" value="NZ_CP048833.1"/>
</dbReference>
<gene>
    <name evidence="2" type="ORF">G4G71_27560</name>
</gene>
<sequence>MQWVALPRNRWIAFLYHLAISFVLLLIITGVMYFCWFPGALFDAAGGWEGMRILVAVDLVLGPTLTLIVFNRAKPIRELTRDLGIIATVQLLCLLGGVYTIFYSRPIVVVQVFDTFYALNREGMVDAGVNSKDIDGYSGFTPSLVYVPVPQEKMAFLNQHVKGLLNGEKPVQFRTELYRELPRGSAAIPMLHAKSQEPCIRVDLESVYRQGHACFDPDSQRFSDFALDR</sequence>
<evidence type="ECO:0000313" key="2">
    <source>
        <dbReference type="EMBL" id="QJP11466.1"/>
    </source>
</evidence>
<evidence type="ECO:0008006" key="4">
    <source>
        <dbReference type="Google" id="ProtNLM"/>
    </source>
</evidence>
<keyword evidence="3" id="KW-1185">Reference proteome</keyword>
<evidence type="ECO:0000313" key="3">
    <source>
        <dbReference type="Proteomes" id="UP000502549"/>
    </source>
</evidence>
<keyword evidence="1" id="KW-0472">Membrane</keyword>
<feature type="transmembrane region" description="Helical" evidence="1">
    <location>
        <begin position="12"/>
        <end position="39"/>
    </location>
</feature>
<keyword evidence="1" id="KW-1133">Transmembrane helix</keyword>
<proteinExistence type="predicted"/>
<feature type="transmembrane region" description="Helical" evidence="1">
    <location>
        <begin position="83"/>
        <end position="102"/>
    </location>
</feature>
<name>A0A7Z3BRA7_9PSED</name>
<feature type="transmembrane region" description="Helical" evidence="1">
    <location>
        <begin position="51"/>
        <end position="71"/>
    </location>
</feature>
<accession>A0A7Z3BRA7</accession>
<evidence type="ECO:0000256" key="1">
    <source>
        <dbReference type="SAM" id="Phobius"/>
    </source>
</evidence>
<reference evidence="2 3" key="1">
    <citation type="submission" date="2020-02" db="EMBL/GenBank/DDBJ databases">
        <title>Complete genome sequence of Pseudomonas multiresinivorans ORNL1.</title>
        <authorList>
            <person name="Podar M."/>
        </authorList>
    </citation>
    <scope>NUCLEOTIDE SEQUENCE [LARGE SCALE GENOMIC DNA]</scope>
    <source>
        <strain evidence="3">populi</strain>
    </source>
</reference>
<dbReference type="AlphaFoldDB" id="A0A7Z3BRA7"/>
<dbReference type="KEGG" id="pmui:G4G71_27560"/>
<dbReference type="Proteomes" id="UP000502549">
    <property type="component" value="Chromosome"/>
</dbReference>
<dbReference type="EMBL" id="CP048833">
    <property type="protein sequence ID" value="QJP11466.1"/>
    <property type="molecule type" value="Genomic_DNA"/>
</dbReference>
<keyword evidence="1" id="KW-0812">Transmembrane</keyword>
<organism evidence="2 3">
    <name type="scientific">Pseudomonas multiresinivorans</name>
    <dbReference type="NCBI Taxonomy" id="95301"/>
    <lineage>
        <taxon>Bacteria</taxon>
        <taxon>Pseudomonadati</taxon>
        <taxon>Pseudomonadota</taxon>
        <taxon>Gammaproteobacteria</taxon>
        <taxon>Pseudomonadales</taxon>
        <taxon>Pseudomonadaceae</taxon>
        <taxon>Pseudomonas</taxon>
    </lineage>
</organism>
<protein>
    <recommendedName>
        <fullName evidence="4">Pilus assembly protein</fullName>
    </recommendedName>
</protein>